<dbReference type="AlphaFoldDB" id="A0A1E3BAL8"/>
<sequence length="471" mass="52449">MSQEPPDSPPRSPESFSDNSISDEDIIQNNETTSISSPLSYEPTQLGLRLVRLPPIDHDRVETENVPGNDQNALAPFSTSPTRPNHPTISIRHVNENPGGEEKKGADGYRGARNDHTVDDGGGSMAEGDSAREHKDVKEDDKGMEDRQSEGEEITGYASSGGMTHSKSIPTPIVSSKQTYSAATEVVDFASETKRLRDALEASYAHLSDLHSKVSTSEQFIDQISQNIEKLEGKLVESAKSTKEDSCLIKLLERKIAGLELELSGVKDTHESVQQSLTEKFSEVEEALTASVEFKIGEHEHRLSVVEGALERFQPSTTSVEPQQTRPDELEQVTVHDEEAGEAAAPKAPRHLFWLHRTWMEKLPLYMCNGWNRLETNLTVPWVIVIWEMVKGLSNRTVGAISMAQNCFKWLNGKFDAAQCITGSINVFIGVLVLLLFIPVLVKALKNERINVKNMFERGEFFFPSYSRDTW</sequence>
<name>A0A1E3BAL8_ASPCR</name>
<keyword evidence="3" id="KW-1133">Transmembrane helix</keyword>
<gene>
    <name evidence="4" type="ORF">SI65_06793</name>
</gene>
<reference evidence="4 5" key="1">
    <citation type="journal article" date="2016" name="BMC Genomics">
        <title>Comparative genomic and transcriptomic analyses of the Fuzhuan brick tea-fermentation fungus Aspergillus cristatus.</title>
        <authorList>
            <person name="Ge Y."/>
            <person name="Wang Y."/>
            <person name="Liu Y."/>
            <person name="Tan Y."/>
            <person name="Ren X."/>
            <person name="Zhang X."/>
            <person name="Hyde K.D."/>
            <person name="Liu Y."/>
            <person name="Liu Z."/>
        </authorList>
    </citation>
    <scope>NUCLEOTIDE SEQUENCE [LARGE SCALE GENOMIC DNA]</scope>
    <source>
        <strain evidence="4 5">GZAAS20.1005</strain>
    </source>
</reference>
<evidence type="ECO:0000313" key="4">
    <source>
        <dbReference type="EMBL" id="ODM18005.1"/>
    </source>
</evidence>
<feature type="compositionally biased region" description="Pro residues" evidence="2">
    <location>
        <begin position="1"/>
        <end position="12"/>
    </location>
</feature>
<feature type="coiled-coil region" evidence="1">
    <location>
        <begin position="221"/>
        <end position="269"/>
    </location>
</feature>
<feature type="compositionally biased region" description="Polar residues" evidence="2">
    <location>
        <begin position="27"/>
        <end position="41"/>
    </location>
</feature>
<dbReference type="Proteomes" id="UP000094569">
    <property type="component" value="Unassembled WGS sequence"/>
</dbReference>
<keyword evidence="3" id="KW-0812">Transmembrane</keyword>
<evidence type="ECO:0000256" key="3">
    <source>
        <dbReference type="SAM" id="Phobius"/>
    </source>
</evidence>
<feature type="transmembrane region" description="Helical" evidence="3">
    <location>
        <begin position="425"/>
        <end position="445"/>
    </location>
</feature>
<organism evidence="4 5">
    <name type="scientific">Aspergillus cristatus</name>
    <name type="common">Chinese Fuzhuan brick tea-fermentation fungus</name>
    <name type="synonym">Eurotium cristatum</name>
    <dbReference type="NCBI Taxonomy" id="573508"/>
    <lineage>
        <taxon>Eukaryota</taxon>
        <taxon>Fungi</taxon>
        <taxon>Dikarya</taxon>
        <taxon>Ascomycota</taxon>
        <taxon>Pezizomycotina</taxon>
        <taxon>Eurotiomycetes</taxon>
        <taxon>Eurotiomycetidae</taxon>
        <taxon>Eurotiales</taxon>
        <taxon>Aspergillaceae</taxon>
        <taxon>Aspergillus</taxon>
        <taxon>Aspergillus subgen. Aspergillus</taxon>
    </lineage>
</organism>
<evidence type="ECO:0000256" key="2">
    <source>
        <dbReference type="SAM" id="MobiDB-lite"/>
    </source>
</evidence>
<accession>A0A1E3BAL8</accession>
<proteinExistence type="predicted"/>
<keyword evidence="1" id="KW-0175">Coiled coil</keyword>
<dbReference type="EMBL" id="JXNT01000007">
    <property type="protein sequence ID" value="ODM18005.1"/>
    <property type="molecule type" value="Genomic_DNA"/>
</dbReference>
<keyword evidence="5" id="KW-1185">Reference proteome</keyword>
<evidence type="ECO:0000313" key="5">
    <source>
        <dbReference type="Proteomes" id="UP000094569"/>
    </source>
</evidence>
<feature type="region of interest" description="Disordered" evidence="2">
    <location>
        <begin position="1"/>
        <end position="41"/>
    </location>
</feature>
<feature type="compositionally biased region" description="Polar residues" evidence="2">
    <location>
        <begin position="157"/>
        <end position="177"/>
    </location>
</feature>
<feature type="compositionally biased region" description="Basic and acidic residues" evidence="2">
    <location>
        <begin position="100"/>
        <end position="119"/>
    </location>
</feature>
<comment type="caution">
    <text evidence="4">The sequence shown here is derived from an EMBL/GenBank/DDBJ whole genome shotgun (WGS) entry which is preliminary data.</text>
</comment>
<feature type="compositionally biased region" description="Basic and acidic residues" evidence="2">
    <location>
        <begin position="129"/>
        <end position="150"/>
    </location>
</feature>
<dbReference type="VEuPathDB" id="FungiDB:SI65_06793"/>
<feature type="region of interest" description="Disordered" evidence="2">
    <location>
        <begin position="59"/>
        <end position="177"/>
    </location>
</feature>
<keyword evidence="3" id="KW-0472">Membrane</keyword>
<feature type="compositionally biased region" description="Polar residues" evidence="2">
    <location>
        <begin position="66"/>
        <end position="88"/>
    </location>
</feature>
<protein>
    <submittedName>
        <fullName evidence="4">Uncharacterized protein</fullName>
    </submittedName>
</protein>
<evidence type="ECO:0000256" key="1">
    <source>
        <dbReference type="SAM" id="Coils"/>
    </source>
</evidence>